<accession>A0ABM4V5E2</accession>
<dbReference type="SUPFAM" id="SSF52540">
    <property type="entry name" value="P-loop containing nucleoside triphosphate hydrolases"/>
    <property type="match status" value="1"/>
</dbReference>
<dbReference type="SUPFAM" id="SSF81383">
    <property type="entry name" value="F-box domain"/>
    <property type="match status" value="1"/>
</dbReference>
<feature type="domain" description="Helicase ATP-binding" evidence="7">
    <location>
        <begin position="194"/>
        <end position="364"/>
    </location>
</feature>
<evidence type="ECO:0000259" key="7">
    <source>
        <dbReference type="PROSITE" id="PS51192"/>
    </source>
</evidence>
<dbReference type="PROSITE" id="PS51192">
    <property type="entry name" value="HELICASE_ATP_BIND_1"/>
    <property type="match status" value="1"/>
</dbReference>
<evidence type="ECO:0000256" key="6">
    <source>
        <dbReference type="RuleBase" id="RU365068"/>
    </source>
</evidence>
<evidence type="ECO:0000313" key="9">
    <source>
        <dbReference type="Proteomes" id="UP001652660"/>
    </source>
</evidence>
<protein>
    <recommendedName>
        <fullName evidence="6">ATP-dependent RNA helicase</fullName>
        <ecNumber evidence="6">3.6.4.13</ecNumber>
    </recommendedName>
</protein>
<evidence type="ECO:0000259" key="8">
    <source>
        <dbReference type="PROSITE" id="PS51195"/>
    </source>
</evidence>
<dbReference type="Gene3D" id="3.40.50.300">
    <property type="entry name" value="P-loop containing nucleotide triphosphate hydrolases"/>
    <property type="match status" value="1"/>
</dbReference>
<evidence type="ECO:0000256" key="4">
    <source>
        <dbReference type="ARBA" id="ARBA00022840"/>
    </source>
</evidence>
<evidence type="ECO:0000256" key="2">
    <source>
        <dbReference type="ARBA" id="ARBA00022801"/>
    </source>
</evidence>
<dbReference type="InterPro" id="IPR014001">
    <property type="entry name" value="Helicase_ATP-bd"/>
</dbReference>
<keyword evidence="9" id="KW-1185">Reference proteome</keyword>
<dbReference type="Pfam" id="PF00270">
    <property type="entry name" value="DEAD"/>
    <property type="match status" value="1"/>
</dbReference>
<dbReference type="SMART" id="SM00487">
    <property type="entry name" value="DEXDc"/>
    <property type="match status" value="1"/>
</dbReference>
<dbReference type="InterPro" id="IPR036047">
    <property type="entry name" value="F-box-like_dom_sf"/>
</dbReference>
<evidence type="ECO:0000313" key="10">
    <source>
        <dbReference type="RefSeq" id="XP_071914749.1"/>
    </source>
</evidence>
<sequence>MEQSRYLPEGIIHRILRFLGATDQARVCVLSKDWLHAWQTYPAPTFSDQPLRCLFQQALGRGDEECEKYCRQGRLKFQDHVKRTLLNYKGEHIQELTLDIYHIGDEDSAATLDKLLEIAMEKGMAGIAPVGSQLDARECDAKMTELPNADGEDFLTSNDEVYDSFESMGLQENLLRGIYAYGVEKPSPVQQRGLVPFCKGLDVIQQAQSGSGKTATVCLGILQQLDYNAVDCQALVLVPSPELARKTEKVMHSLGNYLGVKVHACEGCAGVPEDQGNFSHGVLVIVGTPDCVFNLLRRQSLRPDYVKTVVLNQADEMISRGFKNKIYDIFQLLAPKIQVGVFLATMPPEALEITRKLMNKPVRILVKLGEFTPEREEMKLETLSGLSETDEAAICWLDKRCRLWKPKNIITKGKLVNKKILD</sequence>
<keyword evidence="4 6" id="KW-0067">ATP-binding</keyword>
<organism evidence="9 10">
    <name type="scientific">Coffea arabica</name>
    <name type="common">Arabian coffee</name>
    <dbReference type="NCBI Taxonomy" id="13443"/>
    <lineage>
        <taxon>Eukaryota</taxon>
        <taxon>Viridiplantae</taxon>
        <taxon>Streptophyta</taxon>
        <taxon>Embryophyta</taxon>
        <taxon>Tracheophyta</taxon>
        <taxon>Spermatophyta</taxon>
        <taxon>Magnoliopsida</taxon>
        <taxon>eudicotyledons</taxon>
        <taxon>Gunneridae</taxon>
        <taxon>Pentapetalae</taxon>
        <taxon>asterids</taxon>
        <taxon>lamiids</taxon>
        <taxon>Gentianales</taxon>
        <taxon>Rubiaceae</taxon>
        <taxon>Ixoroideae</taxon>
        <taxon>Gardenieae complex</taxon>
        <taxon>Bertiereae - Coffeeae clade</taxon>
        <taxon>Coffeeae</taxon>
        <taxon>Coffea</taxon>
    </lineage>
</organism>
<feature type="domain" description="DEAD-box RNA helicase Q" evidence="8">
    <location>
        <begin position="163"/>
        <end position="191"/>
    </location>
</feature>
<feature type="short sequence motif" description="Q motif" evidence="5">
    <location>
        <begin position="163"/>
        <end position="191"/>
    </location>
</feature>
<comment type="function">
    <text evidence="6">RNA helicase.</text>
</comment>
<proteinExistence type="inferred from homology"/>
<name>A0ABM4V5E2_COFAR</name>
<gene>
    <name evidence="10" type="primary">LOC113700843</name>
</gene>
<dbReference type="GeneID" id="113700843"/>
<keyword evidence="1 6" id="KW-0547">Nucleotide-binding</keyword>
<dbReference type="PANTHER" id="PTHR24031">
    <property type="entry name" value="RNA HELICASE"/>
    <property type="match status" value="1"/>
</dbReference>
<comment type="similarity">
    <text evidence="6">Belongs to the DEAD box helicase family.</text>
</comment>
<dbReference type="InterPro" id="IPR014014">
    <property type="entry name" value="RNA_helicase_DEAD_Q_motif"/>
</dbReference>
<reference evidence="10" key="1">
    <citation type="submission" date="2025-08" db="UniProtKB">
        <authorList>
            <consortium name="RefSeq"/>
        </authorList>
    </citation>
    <scope>IDENTIFICATION</scope>
    <source>
        <tissue evidence="10">Leaves</tissue>
    </source>
</reference>
<dbReference type="Proteomes" id="UP001652660">
    <property type="component" value="Chromosome 7e"/>
</dbReference>
<dbReference type="EC" id="3.6.4.13" evidence="6"/>
<keyword evidence="2 6" id="KW-0378">Hydrolase</keyword>
<evidence type="ECO:0000256" key="5">
    <source>
        <dbReference type="PROSITE-ProRule" id="PRU00552"/>
    </source>
</evidence>
<evidence type="ECO:0000256" key="1">
    <source>
        <dbReference type="ARBA" id="ARBA00022741"/>
    </source>
</evidence>
<evidence type="ECO:0000256" key="3">
    <source>
        <dbReference type="ARBA" id="ARBA00022806"/>
    </source>
</evidence>
<comment type="catalytic activity">
    <reaction evidence="6">
        <text>ATP + H2O = ADP + phosphate + H(+)</text>
        <dbReference type="Rhea" id="RHEA:13065"/>
        <dbReference type="ChEBI" id="CHEBI:15377"/>
        <dbReference type="ChEBI" id="CHEBI:15378"/>
        <dbReference type="ChEBI" id="CHEBI:30616"/>
        <dbReference type="ChEBI" id="CHEBI:43474"/>
        <dbReference type="ChEBI" id="CHEBI:456216"/>
        <dbReference type="EC" id="3.6.4.13"/>
    </reaction>
</comment>
<dbReference type="RefSeq" id="XP_071914749.1">
    <property type="nucleotide sequence ID" value="XM_072058648.1"/>
</dbReference>
<dbReference type="PROSITE" id="PS51195">
    <property type="entry name" value="Q_MOTIF"/>
    <property type="match status" value="1"/>
</dbReference>
<keyword evidence="6" id="KW-0694">RNA-binding</keyword>
<keyword evidence="3 6" id="KW-0347">Helicase</keyword>
<dbReference type="InterPro" id="IPR027417">
    <property type="entry name" value="P-loop_NTPase"/>
</dbReference>
<comment type="domain">
    <text evidence="6">The Q motif is unique to and characteristic of the DEAD box family of RNA helicases and controls ATP binding and hydrolysis.</text>
</comment>
<dbReference type="InterPro" id="IPR011545">
    <property type="entry name" value="DEAD/DEAH_box_helicase_dom"/>
</dbReference>